<feature type="compositionally biased region" description="Acidic residues" evidence="11">
    <location>
        <begin position="353"/>
        <end position="370"/>
    </location>
</feature>
<keyword evidence="3 10" id="KW-0235">DNA replication</keyword>
<dbReference type="Gene3D" id="3.40.50.300">
    <property type="entry name" value="P-loop containing nucleotide triphosphate hydrolases"/>
    <property type="match status" value="1"/>
</dbReference>
<dbReference type="Proteomes" id="UP000245942">
    <property type="component" value="Unassembled WGS sequence"/>
</dbReference>
<dbReference type="STRING" id="1684307.A0A316UM03"/>
<keyword evidence="13" id="KW-0378">Hydrolase</keyword>
<dbReference type="Pfam" id="PF22606">
    <property type="entry name" value="Cdc6-ORC-like_ATPase_lid"/>
    <property type="match status" value="1"/>
</dbReference>
<dbReference type="GO" id="GO:0003688">
    <property type="term" value="F:DNA replication origin binding"/>
    <property type="evidence" value="ECO:0007669"/>
    <property type="project" value="TreeGrafter"/>
</dbReference>
<dbReference type="FunFam" id="3.40.50.300:FF:000199">
    <property type="entry name" value="Origin recognition complex subunit 1"/>
    <property type="match status" value="1"/>
</dbReference>
<keyword evidence="7" id="KW-0460">Magnesium</keyword>
<dbReference type="Pfam" id="PF09079">
    <property type="entry name" value="WHD_Cdc6"/>
    <property type="match status" value="1"/>
</dbReference>
<keyword evidence="8 10" id="KW-0238">DNA-binding</keyword>
<dbReference type="SMART" id="SM00382">
    <property type="entry name" value="AAA"/>
    <property type="match status" value="1"/>
</dbReference>
<comment type="subcellular location">
    <subcellularLocation>
        <location evidence="1 10">Nucleus</location>
    </subcellularLocation>
</comment>
<dbReference type="GO" id="GO:0005664">
    <property type="term" value="C:nuclear origin of replication recognition complex"/>
    <property type="evidence" value="ECO:0007669"/>
    <property type="project" value="TreeGrafter"/>
</dbReference>
<dbReference type="GO" id="GO:0046872">
    <property type="term" value="F:metal ion binding"/>
    <property type="evidence" value="ECO:0007669"/>
    <property type="project" value="UniProtKB-KW"/>
</dbReference>
<reference evidence="13 14" key="1">
    <citation type="journal article" date="2018" name="Mol. Biol. Evol.">
        <title>Broad Genomic Sampling Reveals a Smut Pathogenic Ancestry of the Fungal Clade Ustilaginomycotina.</title>
        <authorList>
            <person name="Kijpornyongpan T."/>
            <person name="Mondo S.J."/>
            <person name="Barry K."/>
            <person name="Sandor L."/>
            <person name="Lee J."/>
            <person name="Lipzen A."/>
            <person name="Pangilinan J."/>
            <person name="LaButti K."/>
            <person name="Hainaut M."/>
            <person name="Henrissat B."/>
            <person name="Grigoriev I.V."/>
            <person name="Spatafora J.W."/>
            <person name="Aime M.C."/>
        </authorList>
    </citation>
    <scope>NUCLEOTIDE SEQUENCE [LARGE SCALE GENOMIC DNA]</scope>
    <source>
        <strain evidence="13 14">MCA 4718</strain>
    </source>
</reference>
<dbReference type="InterPro" id="IPR003959">
    <property type="entry name" value="ATPase_AAA_core"/>
</dbReference>
<dbReference type="InterPro" id="IPR050311">
    <property type="entry name" value="ORC1/CDC6"/>
</dbReference>
<sequence length="1002" mass="109700">MGRRTYRPSSAAATTFHCHLYTPLGKPTCSALGDEGIRHDWTAFRRTPLPGAKRSRTCWQDDSDLPQPSEDEKPIGEEVFEIGSVVLVKHTTALPLLAVITQLWSDEDEEVDDNDEGSDAEDEEDYVPLSMGLRFFTWSEDLTAGSRERLKAILGKNEVFYQDQSVSLPSSRTSKRSQAAVQLAIKDDFAAGPSLTKHSGWSVARILGSASVYPTLEEAEEAAKADKRPSQLYHKGRAIPRHLFCRKAAHPRKELFWHIHYPDLVAQGRSGGGWDIKVQEGDARGRGPVEWAEEEKKKAKVSGKPLPSETGDEGRSKQKAQKAVRSAKASPTKRMKLEKSTPSRRPQHHSESESDDEDSDTSDEDEESDAGSEYSLTKERQRWKSGKKASKADESDEESTEATSDEEEDEEEETFDDDEWDDDEEVGGKRKRRQAGPSTPRKPRATAIGKPTPRSKRIIDLQRDTRQRLFDRSQGASSGAFLPDPSSSLPSQFESQSDLDAMTAHERAKRLLHVSTTPSRLPCRTTQAENLLCLLEDSLDTGIGSCIYISGVPGTGKTATVRGVISLLQQRSERGQVNPFDFLEINGMKVADAGEAYSMLWSVVGDRGISAGSGRARRSPKAALNLLSKHYADNGRGPADDMGQGSGRATTIVLMDELDQLLTSRQDVMYNLFNWPSARNSRLIVVAVANTMDLPERTMSAKVASRLGMTRITFMPYADKELGEIVRSRLGIDASGKSTAGSASLTPIDEAGELAEEDMDESLLFDDDAQRLLSKEERQRKEALYSSAVRGCDAIFVNDAITYAAKRISNVSGDARRMLDVCRRAVELVEAKHQTKSLPTSGSESADAVNIDVPRITIGDIKSVLDGMVKSSKPSHIARSLSLHSKVLLIGLVNLTRKTGLAEVTLADLAAHYRALCRLHSINNQKSTTATTSAGVEQQEHALAHLLAPLNTLVGLGFAIAVGAGHGPGKAAGFARVMLVLREDEVRLALEADGDERVRGML</sequence>
<dbReference type="EMBL" id="KZ819321">
    <property type="protein sequence ID" value="PWN24225.1"/>
    <property type="molecule type" value="Genomic_DNA"/>
</dbReference>
<evidence type="ECO:0000256" key="11">
    <source>
        <dbReference type="SAM" id="MobiDB-lite"/>
    </source>
</evidence>
<dbReference type="Pfam" id="PF00004">
    <property type="entry name" value="AAA"/>
    <property type="match status" value="1"/>
</dbReference>
<dbReference type="InterPro" id="IPR027417">
    <property type="entry name" value="P-loop_NTPase"/>
</dbReference>
<dbReference type="GO" id="GO:0033314">
    <property type="term" value="P:mitotic DNA replication checkpoint signaling"/>
    <property type="evidence" value="ECO:0007669"/>
    <property type="project" value="TreeGrafter"/>
</dbReference>
<feature type="compositionally biased region" description="Basic and acidic residues" evidence="11">
    <location>
        <begin position="457"/>
        <end position="471"/>
    </location>
</feature>
<dbReference type="InterPro" id="IPR015163">
    <property type="entry name" value="Cdc6_C"/>
</dbReference>
<feature type="domain" description="AAA+ ATPase" evidence="12">
    <location>
        <begin position="543"/>
        <end position="713"/>
    </location>
</feature>
<dbReference type="GeneID" id="37013231"/>
<evidence type="ECO:0000256" key="10">
    <source>
        <dbReference type="RuleBase" id="RU365058"/>
    </source>
</evidence>
<organism evidence="13 14">
    <name type="scientific">Pseudomicrostroma glucosiphilum</name>
    <dbReference type="NCBI Taxonomy" id="1684307"/>
    <lineage>
        <taxon>Eukaryota</taxon>
        <taxon>Fungi</taxon>
        <taxon>Dikarya</taxon>
        <taxon>Basidiomycota</taxon>
        <taxon>Ustilaginomycotina</taxon>
        <taxon>Exobasidiomycetes</taxon>
        <taxon>Microstromatales</taxon>
        <taxon>Microstromatales incertae sedis</taxon>
        <taxon>Pseudomicrostroma</taxon>
    </lineage>
</organism>
<feature type="region of interest" description="Disordered" evidence="11">
    <location>
        <begin position="276"/>
        <end position="493"/>
    </location>
</feature>
<comment type="subunit">
    <text evidence="10">ORC is composed of six subunits.</text>
</comment>
<comment type="function">
    <text evidence="10">Component of the origin recognition complex (ORC) that binds origins of replication. DNA-binding is ATP-dependent, however specific DNA sequences that define origins of replication have not been identified so far. ORC is required to assemble the pre-replication complex necessary to initiate DNA replication.</text>
</comment>
<dbReference type="PANTHER" id="PTHR10763">
    <property type="entry name" value="CELL DIVISION CONTROL PROTEIN 6-RELATED"/>
    <property type="match status" value="1"/>
</dbReference>
<evidence type="ECO:0000256" key="6">
    <source>
        <dbReference type="ARBA" id="ARBA00022840"/>
    </source>
</evidence>
<evidence type="ECO:0000256" key="7">
    <source>
        <dbReference type="ARBA" id="ARBA00022842"/>
    </source>
</evidence>
<evidence type="ECO:0000256" key="1">
    <source>
        <dbReference type="ARBA" id="ARBA00004123"/>
    </source>
</evidence>
<proteinExistence type="inferred from homology"/>
<evidence type="ECO:0000259" key="12">
    <source>
        <dbReference type="SMART" id="SM00382"/>
    </source>
</evidence>
<keyword evidence="6 10" id="KW-0067">ATP-binding</keyword>
<dbReference type="RefSeq" id="XP_025351385.1">
    <property type="nucleotide sequence ID" value="XM_025491497.1"/>
</dbReference>
<keyword evidence="14" id="KW-1185">Reference proteome</keyword>
<gene>
    <name evidence="13" type="ORF">BCV69DRAFT_280120</name>
</gene>
<evidence type="ECO:0000256" key="9">
    <source>
        <dbReference type="ARBA" id="ARBA00023242"/>
    </source>
</evidence>
<dbReference type="SUPFAM" id="SSF52540">
    <property type="entry name" value="P-loop containing nucleoside triphosphate hydrolases"/>
    <property type="match status" value="1"/>
</dbReference>
<evidence type="ECO:0000256" key="8">
    <source>
        <dbReference type="ARBA" id="ARBA00023125"/>
    </source>
</evidence>
<dbReference type="GO" id="GO:0016887">
    <property type="term" value="F:ATP hydrolysis activity"/>
    <property type="evidence" value="ECO:0007669"/>
    <property type="project" value="InterPro"/>
</dbReference>
<keyword evidence="9 10" id="KW-0539">Nucleus</keyword>
<keyword evidence="5 10" id="KW-0547">Nucleotide-binding</keyword>
<comment type="similarity">
    <text evidence="2 10">Belongs to the ORC1 family.</text>
</comment>
<feature type="compositionally biased region" description="Acidic residues" evidence="11">
    <location>
        <begin position="394"/>
        <end position="425"/>
    </location>
</feature>
<protein>
    <recommendedName>
        <fullName evidence="10">Origin recognition complex subunit 1</fullName>
    </recommendedName>
</protein>
<evidence type="ECO:0000256" key="5">
    <source>
        <dbReference type="ARBA" id="ARBA00022741"/>
    </source>
</evidence>
<evidence type="ECO:0000256" key="3">
    <source>
        <dbReference type="ARBA" id="ARBA00022705"/>
    </source>
</evidence>
<evidence type="ECO:0000313" key="14">
    <source>
        <dbReference type="Proteomes" id="UP000245942"/>
    </source>
</evidence>
<keyword evidence="4" id="KW-0479">Metal-binding</keyword>
<dbReference type="PANTHER" id="PTHR10763:SF23">
    <property type="entry name" value="ORIGIN RECOGNITION COMPLEX SUBUNIT 1"/>
    <property type="match status" value="1"/>
</dbReference>
<evidence type="ECO:0000313" key="13">
    <source>
        <dbReference type="EMBL" id="PWN24225.1"/>
    </source>
</evidence>
<dbReference type="InterPro" id="IPR054425">
    <property type="entry name" value="Cdc6_ORC1-like_ATPase_lid"/>
</dbReference>
<evidence type="ECO:0000256" key="4">
    <source>
        <dbReference type="ARBA" id="ARBA00022723"/>
    </source>
</evidence>
<dbReference type="GO" id="GO:0006270">
    <property type="term" value="P:DNA replication initiation"/>
    <property type="evidence" value="ECO:0007669"/>
    <property type="project" value="TreeGrafter"/>
</dbReference>
<dbReference type="AlphaFoldDB" id="A0A316UM03"/>
<dbReference type="InterPro" id="IPR003593">
    <property type="entry name" value="AAA+_ATPase"/>
</dbReference>
<dbReference type="OrthoDB" id="1926878at2759"/>
<feature type="compositionally biased region" description="Basic and acidic residues" evidence="11">
    <location>
        <begin position="277"/>
        <end position="287"/>
    </location>
</feature>
<evidence type="ECO:0000256" key="2">
    <source>
        <dbReference type="ARBA" id="ARBA00008398"/>
    </source>
</evidence>
<name>A0A316UM03_9BASI</name>
<feature type="region of interest" description="Disordered" evidence="11">
    <location>
        <begin position="51"/>
        <end position="72"/>
    </location>
</feature>
<dbReference type="Gene3D" id="1.10.8.60">
    <property type="match status" value="1"/>
</dbReference>
<accession>A0A316UM03</accession>
<dbReference type="GO" id="GO:0005524">
    <property type="term" value="F:ATP binding"/>
    <property type="evidence" value="ECO:0007669"/>
    <property type="project" value="UniProtKB-KW"/>
</dbReference>